<gene>
    <name evidence="3" type="ORF">WPS_13700</name>
</gene>
<dbReference type="InterPro" id="IPR011008">
    <property type="entry name" value="Dimeric_a/b-barrel"/>
</dbReference>
<dbReference type="PANTHER" id="PTHR35174">
    <property type="entry name" value="BLL7171 PROTEIN-RELATED"/>
    <property type="match status" value="1"/>
</dbReference>
<dbReference type="PANTHER" id="PTHR35174:SF3">
    <property type="entry name" value="BLL7171 PROTEIN"/>
    <property type="match status" value="1"/>
</dbReference>
<dbReference type="RefSeq" id="WP_317997082.1">
    <property type="nucleotide sequence ID" value="NZ_AP025523.1"/>
</dbReference>
<proteinExistence type="inferred from homology"/>
<organism evidence="3 4">
    <name type="scientific">Vulcanimicrobium alpinum</name>
    <dbReference type="NCBI Taxonomy" id="3016050"/>
    <lineage>
        <taxon>Bacteria</taxon>
        <taxon>Bacillati</taxon>
        <taxon>Vulcanimicrobiota</taxon>
        <taxon>Vulcanimicrobiia</taxon>
        <taxon>Vulcanimicrobiales</taxon>
        <taxon>Vulcanimicrobiaceae</taxon>
        <taxon>Vulcanimicrobium</taxon>
    </lineage>
</organism>
<reference evidence="3 4" key="1">
    <citation type="journal article" date="2022" name="ISME Commun">
        <title>Vulcanimicrobium alpinus gen. nov. sp. nov., the first cultivated representative of the candidate phylum 'Eremiobacterota', is a metabolically versatile aerobic anoxygenic phototroph.</title>
        <authorList>
            <person name="Yabe S."/>
            <person name="Muto K."/>
            <person name="Abe K."/>
            <person name="Yokota A."/>
            <person name="Staudigel H."/>
            <person name="Tebo B.M."/>
        </authorList>
    </citation>
    <scope>NUCLEOTIDE SEQUENCE [LARGE SCALE GENOMIC DNA]</scope>
    <source>
        <strain evidence="3 4">WC8-2</strain>
    </source>
</reference>
<evidence type="ECO:0000259" key="2">
    <source>
        <dbReference type="Pfam" id="PF03795"/>
    </source>
</evidence>
<comment type="similarity">
    <text evidence="1">Belongs to the YciI family.</text>
</comment>
<evidence type="ECO:0000256" key="1">
    <source>
        <dbReference type="ARBA" id="ARBA00007689"/>
    </source>
</evidence>
<protein>
    <recommendedName>
        <fullName evidence="2">YCII-related domain-containing protein</fullName>
    </recommendedName>
</protein>
<accession>A0AAN1XVE1</accession>
<name>A0AAN1XVE1_UNVUL</name>
<dbReference type="InterPro" id="IPR005545">
    <property type="entry name" value="YCII"/>
</dbReference>
<dbReference type="Gene3D" id="3.30.70.1060">
    <property type="entry name" value="Dimeric alpha+beta barrel"/>
    <property type="match status" value="1"/>
</dbReference>
<evidence type="ECO:0000313" key="3">
    <source>
        <dbReference type="EMBL" id="BDE06094.1"/>
    </source>
</evidence>
<keyword evidence="4" id="KW-1185">Reference proteome</keyword>
<dbReference type="AlphaFoldDB" id="A0AAN1XVE1"/>
<evidence type="ECO:0000313" key="4">
    <source>
        <dbReference type="Proteomes" id="UP001317532"/>
    </source>
</evidence>
<dbReference type="SUPFAM" id="SSF54909">
    <property type="entry name" value="Dimeric alpha+beta barrel"/>
    <property type="match status" value="1"/>
</dbReference>
<dbReference type="KEGG" id="vab:WPS_13700"/>
<dbReference type="EMBL" id="AP025523">
    <property type="protein sequence ID" value="BDE06094.1"/>
    <property type="molecule type" value="Genomic_DNA"/>
</dbReference>
<dbReference type="Pfam" id="PF03795">
    <property type="entry name" value="YCII"/>
    <property type="match status" value="1"/>
</dbReference>
<dbReference type="Proteomes" id="UP001317532">
    <property type="component" value="Chromosome"/>
</dbReference>
<feature type="domain" description="YCII-related" evidence="2">
    <location>
        <begin position="1"/>
        <end position="107"/>
    </location>
</feature>
<sequence length="111" mass="12452">MQYMLLIYADPKLESNEPYDAWFTYTEEMRKAGAFVSGEPLHGGETATTLRLRDGKRLVTDGPFAETKELLIGYYIIEVPDLDAALDWAAKMPDAKQNVLEIRPVMSVPVG</sequence>